<reference evidence="3 4" key="1">
    <citation type="submission" date="2019-03" db="EMBL/GenBank/DDBJ databases">
        <title>Draft genome sequences of novel Actinobacteria.</title>
        <authorList>
            <person name="Sahin N."/>
            <person name="Ay H."/>
            <person name="Saygin H."/>
        </authorList>
    </citation>
    <scope>NUCLEOTIDE SEQUENCE [LARGE SCALE GENOMIC DNA]</scope>
    <source>
        <strain evidence="3 4">DSM 41900</strain>
    </source>
</reference>
<feature type="region of interest" description="Disordered" evidence="1">
    <location>
        <begin position="157"/>
        <end position="179"/>
    </location>
</feature>
<organism evidence="3 4">
    <name type="scientific">Streptomyces hainanensis</name>
    <dbReference type="NCBI Taxonomy" id="402648"/>
    <lineage>
        <taxon>Bacteria</taxon>
        <taxon>Bacillati</taxon>
        <taxon>Actinomycetota</taxon>
        <taxon>Actinomycetes</taxon>
        <taxon>Kitasatosporales</taxon>
        <taxon>Streptomycetaceae</taxon>
        <taxon>Streptomyces</taxon>
    </lineage>
</organism>
<protein>
    <submittedName>
        <fullName evidence="3">Transposase</fullName>
    </submittedName>
</protein>
<evidence type="ECO:0000313" key="3">
    <source>
        <dbReference type="EMBL" id="TDC69220.1"/>
    </source>
</evidence>
<evidence type="ECO:0000256" key="1">
    <source>
        <dbReference type="SAM" id="MobiDB-lite"/>
    </source>
</evidence>
<dbReference type="Pfam" id="PF13384">
    <property type="entry name" value="HTH_23"/>
    <property type="match status" value="1"/>
</dbReference>
<dbReference type="InterPro" id="IPR025959">
    <property type="entry name" value="Winged_HTH_dom"/>
</dbReference>
<dbReference type="InterPro" id="IPR009057">
    <property type="entry name" value="Homeodomain-like_sf"/>
</dbReference>
<evidence type="ECO:0000313" key="4">
    <source>
        <dbReference type="Proteomes" id="UP000295345"/>
    </source>
</evidence>
<proteinExistence type="predicted"/>
<dbReference type="OrthoDB" id="8479510at2"/>
<keyword evidence="4" id="KW-1185">Reference proteome</keyword>
<dbReference type="EMBL" id="SMKI01000345">
    <property type="protein sequence ID" value="TDC69220.1"/>
    <property type="molecule type" value="Genomic_DNA"/>
</dbReference>
<name>A0A4R4SY13_9ACTN</name>
<dbReference type="Proteomes" id="UP000295345">
    <property type="component" value="Unassembled WGS sequence"/>
</dbReference>
<feature type="domain" description="Winged helix-turn helix" evidence="2">
    <location>
        <begin position="97"/>
        <end position="155"/>
    </location>
</feature>
<feature type="compositionally biased region" description="Low complexity" evidence="1">
    <location>
        <begin position="164"/>
        <end position="173"/>
    </location>
</feature>
<accession>A0A4R4SY13</accession>
<sequence>MRYAQGGALTVVERAARERLRLQAVEGFRAGQKNTEIAVALRVSERSVERWRRAWHEGGEAGLLSKGSPGRPRLSDAQIARLARELERGPLVHGWADQRWTLARIETLIGRLFHVSYTVEGTWRMLKRHGWSWQQPARRGIERDDAAVEVWKKETWPRVRAPRRSAGPGSSSRTKPGSQ</sequence>
<dbReference type="Pfam" id="PF13592">
    <property type="entry name" value="HTH_33"/>
    <property type="match status" value="1"/>
</dbReference>
<comment type="caution">
    <text evidence="3">The sequence shown here is derived from an EMBL/GenBank/DDBJ whole genome shotgun (WGS) entry which is preliminary data.</text>
</comment>
<dbReference type="SUPFAM" id="SSF46689">
    <property type="entry name" value="Homeodomain-like"/>
    <property type="match status" value="1"/>
</dbReference>
<evidence type="ECO:0000259" key="2">
    <source>
        <dbReference type="Pfam" id="PF13592"/>
    </source>
</evidence>
<dbReference type="AlphaFoldDB" id="A0A4R4SY13"/>
<gene>
    <name evidence="3" type="ORF">E1283_26275</name>
</gene>